<dbReference type="Gene3D" id="3.20.20.370">
    <property type="entry name" value="Glycoside hydrolase/deacetylase"/>
    <property type="match status" value="1"/>
</dbReference>
<comment type="caution">
    <text evidence="2">The sequence shown here is derived from an EMBL/GenBank/DDBJ whole genome shotgun (WGS) entry which is preliminary data.</text>
</comment>
<evidence type="ECO:0000313" key="2">
    <source>
        <dbReference type="EMBL" id="GET42890.1"/>
    </source>
</evidence>
<feature type="domain" description="NodB homology" evidence="1">
    <location>
        <begin position="46"/>
        <end position="297"/>
    </location>
</feature>
<evidence type="ECO:0000259" key="1">
    <source>
        <dbReference type="PROSITE" id="PS51677"/>
    </source>
</evidence>
<dbReference type="GO" id="GO:0016810">
    <property type="term" value="F:hydrolase activity, acting on carbon-nitrogen (but not peptide) bonds"/>
    <property type="evidence" value="ECO:0007669"/>
    <property type="project" value="InterPro"/>
</dbReference>
<sequence>MSKNAISFEENACLSDEVTQAKAIFNPPKLTDKYAVLSMDVEDWYHTGYLRDKACDRSYSMLDGLDRFIQILSDRGIHAQLFVLGEVLKAYPTKFQELQKLGHKLASHGWSHHQPLNMSISEFSNELQLCQRTHEDILGKPLYGYRAPCFSMDMERLNTLIKLGFQYDSSSIQRLHHQPLSLTGFTAISKNIFQSRAFFEFQLANFSANIFKWPTSGGGAMRIMPWEITQNALKMQLKSLDIYSLYIHPIDISTKANPPFPPTSWLHKFRFNQGRFSMGERLISLISNLQQHGYKFTTYSKLRSTLLSDNLRTYARRY</sequence>
<dbReference type="PROSITE" id="PS51677">
    <property type="entry name" value="NODB"/>
    <property type="match status" value="1"/>
</dbReference>
<evidence type="ECO:0000313" key="3">
    <source>
        <dbReference type="Proteomes" id="UP001050975"/>
    </source>
</evidence>
<dbReference type="Pfam" id="PF11959">
    <property type="entry name" value="DUF3473"/>
    <property type="match status" value="1"/>
</dbReference>
<keyword evidence="3" id="KW-1185">Reference proteome</keyword>
<dbReference type="SUPFAM" id="SSF88713">
    <property type="entry name" value="Glycoside hydrolase/deacetylase"/>
    <property type="match status" value="1"/>
</dbReference>
<dbReference type="Pfam" id="PF01522">
    <property type="entry name" value="Polysacc_deac_1"/>
    <property type="match status" value="1"/>
</dbReference>
<reference evidence="2" key="1">
    <citation type="submission" date="2019-10" db="EMBL/GenBank/DDBJ databases">
        <title>Draft genome sequece of Microseira wollei NIES-4236.</title>
        <authorList>
            <person name="Yamaguchi H."/>
            <person name="Suzuki S."/>
            <person name="Kawachi M."/>
        </authorList>
    </citation>
    <scope>NUCLEOTIDE SEQUENCE</scope>
    <source>
        <strain evidence="2">NIES-4236</strain>
    </source>
</reference>
<gene>
    <name evidence="2" type="ORF">MiSe_77080</name>
</gene>
<dbReference type="PANTHER" id="PTHR47561">
    <property type="entry name" value="POLYSACCHARIDE DEACETYLASE FAMILY PROTEIN (AFU_ORTHOLOGUE AFUA_6G05030)"/>
    <property type="match status" value="1"/>
</dbReference>
<accession>A0AAV3XLT0</accession>
<dbReference type="GO" id="GO:0005975">
    <property type="term" value="P:carbohydrate metabolic process"/>
    <property type="evidence" value="ECO:0007669"/>
    <property type="project" value="InterPro"/>
</dbReference>
<dbReference type="InterPro" id="IPR002509">
    <property type="entry name" value="NODB_dom"/>
</dbReference>
<proteinExistence type="predicted"/>
<protein>
    <recommendedName>
        <fullName evidence="1">NodB homology domain-containing protein</fullName>
    </recommendedName>
</protein>
<dbReference type="AlphaFoldDB" id="A0AAV3XLT0"/>
<dbReference type="RefSeq" id="WP_226591091.1">
    <property type="nucleotide sequence ID" value="NZ_BLAY01000187.1"/>
</dbReference>
<dbReference type="InterPro" id="IPR022560">
    <property type="entry name" value="DUF3473"/>
</dbReference>
<dbReference type="PANTHER" id="PTHR47561:SF1">
    <property type="entry name" value="POLYSACCHARIDE DEACETYLASE FAMILY PROTEIN (AFU_ORTHOLOGUE AFUA_6G05030)"/>
    <property type="match status" value="1"/>
</dbReference>
<name>A0AAV3XLT0_9CYAN</name>
<organism evidence="2 3">
    <name type="scientific">Microseira wollei NIES-4236</name>
    <dbReference type="NCBI Taxonomy" id="2530354"/>
    <lineage>
        <taxon>Bacteria</taxon>
        <taxon>Bacillati</taxon>
        <taxon>Cyanobacteriota</taxon>
        <taxon>Cyanophyceae</taxon>
        <taxon>Oscillatoriophycideae</taxon>
        <taxon>Aerosakkonematales</taxon>
        <taxon>Aerosakkonemataceae</taxon>
        <taxon>Microseira</taxon>
    </lineage>
</organism>
<dbReference type="InterPro" id="IPR011330">
    <property type="entry name" value="Glyco_hydro/deAcase_b/a-brl"/>
</dbReference>
<dbReference type="EMBL" id="BLAY01000187">
    <property type="protein sequence ID" value="GET42890.1"/>
    <property type="molecule type" value="Genomic_DNA"/>
</dbReference>
<dbReference type="Proteomes" id="UP001050975">
    <property type="component" value="Unassembled WGS sequence"/>
</dbReference>